<feature type="domain" description="Exostosin GT47" evidence="6">
    <location>
        <begin position="2"/>
        <end position="50"/>
    </location>
</feature>
<dbReference type="PANTHER" id="PTHR11062:SF268">
    <property type="entry name" value="FAMILY PROTEIN, PUTATIVE, EXPRESSED-RELATED"/>
    <property type="match status" value="1"/>
</dbReference>
<evidence type="ECO:0000256" key="1">
    <source>
        <dbReference type="ARBA" id="ARBA00004323"/>
    </source>
</evidence>
<evidence type="ECO:0000256" key="5">
    <source>
        <dbReference type="ARBA" id="ARBA00023034"/>
    </source>
</evidence>
<accession>A0A392Q2S5</accession>
<comment type="caution">
    <text evidence="7">The sequence shown here is derived from an EMBL/GenBank/DDBJ whole genome shotgun (WGS) entry which is preliminary data.</text>
</comment>
<dbReference type="GO" id="GO:0000139">
    <property type="term" value="C:Golgi membrane"/>
    <property type="evidence" value="ECO:0007669"/>
    <property type="project" value="UniProtKB-SubCell"/>
</dbReference>
<keyword evidence="5" id="KW-0333">Golgi apparatus</keyword>
<dbReference type="GO" id="GO:0016757">
    <property type="term" value="F:glycosyltransferase activity"/>
    <property type="evidence" value="ECO:0007669"/>
    <property type="project" value="UniProtKB-KW"/>
</dbReference>
<reference evidence="7 8" key="1">
    <citation type="journal article" date="2018" name="Front. Plant Sci.">
        <title>Red Clover (Trifolium pratense) and Zigzag Clover (T. medium) - A Picture of Genomic Similarities and Differences.</title>
        <authorList>
            <person name="Dluhosova J."/>
            <person name="Istvanek J."/>
            <person name="Nedelnik J."/>
            <person name="Repkova J."/>
        </authorList>
    </citation>
    <scope>NUCLEOTIDE SEQUENCE [LARGE SCALE GENOMIC DNA]</scope>
    <source>
        <strain evidence="8">cv. 10/8</strain>
        <tissue evidence="7">Leaf</tissue>
    </source>
</reference>
<dbReference type="EMBL" id="LXQA010109243">
    <property type="protein sequence ID" value="MCI18247.1"/>
    <property type="molecule type" value="Genomic_DNA"/>
</dbReference>
<evidence type="ECO:0000313" key="7">
    <source>
        <dbReference type="EMBL" id="MCI18247.1"/>
    </source>
</evidence>
<evidence type="ECO:0000256" key="4">
    <source>
        <dbReference type="ARBA" id="ARBA00022968"/>
    </source>
</evidence>
<keyword evidence="3" id="KW-0808">Transferase</keyword>
<proteinExistence type="inferred from homology"/>
<dbReference type="InterPro" id="IPR004263">
    <property type="entry name" value="Exostosin"/>
</dbReference>
<protein>
    <submittedName>
        <fullName evidence="7">Exostosin family protein</fullName>
    </submittedName>
</protein>
<name>A0A392Q2S5_9FABA</name>
<evidence type="ECO:0000256" key="3">
    <source>
        <dbReference type="ARBA" id="ARBA00022676"/>
    </source>
</evidence>
<keyword evidence="8" id="KW-1185">Reference proteome</keyword>
<keyword evidence="3" id="KW-0328">Glycosyltransferase</keyword>
<evidence type="ECO:0000313" key="8">
    <source>
        <dbReference type="Proteomes" id="UP000265520"/>
    </source>
</evidence>
<dbReference type="Pfam" id="PF03016">
    <property type="entry name" value="Exostosin_GT47"/>
    <property type="match status" value="1"/>
</dbReference>
<organism evidence="7 8">
    <name type="scientific">Trifolium medium</name>
    <dbReference type="NCBI Taxonomy" id="97028"/>
    <lineage>
        <taxon>Eukaryota</taxon>
        <taxon>Viridiplantae</taxon>
        <taxon>Streptophyta</taxon>
        <taxon>Embryophyta</taxon>
        <taxon>Tracheophyta</taxon>
        <taxon>Spermatophyta</taxon>
        <taxon>Magnoliopsida</taxon>
        <taxon>eudicotyledons</taxon>
        <taxon>Gunneridae</taxon>
        <taxon>Pentapetalae</taxon>
        <taxon>rosids</taxon>
        <taxon>fabids</taxon>
        <taxon>Fabales</taxon>
        <taxon>Fabaceae</taxon>
        <taxon>Papilionoideae</taxon>
        <taxon>50 kb inversion clade</taxon>
        <taxon>NPAAA clade</taxon>
        <taxon>Hologalegina</taxon>
        <taxon>IRL clade</taxon>
        <taxon>Trifolieae</taxon>
        <taxon>Trifolium</taxon>
    </lineage>
</organism>
<dbReference type="PANTHER" id="PTHR11062">
    <property type="entry name" value="EXOSTOSIN HEPARAN SULFATE GLYCOSYLTRANSFERASE -RELATED"/>
    <property type="match status" value="1"/>
</dbReference>
<evidence type="ECO:0000259" key="6">
    <source>
        <dbReference type="Pfam" id="PF03016"/>
    </source>
</evidence>
<sequence>MEDSVLQGCIPVVIQDGIFLPYENVLNYDSFAVRISEDEIPNMIKILRVLISLHPPPSLWVQ</sequence>
<keyword evidence="4" id="KW-0812">Transmembrane</keyword>
<dbReference type="InterPro" id="IPR040911">
    <property type="entry name" value="Exostosin_GT47"/>
</dbReference>
<dbReference type="Proteomes" id="UP000265520">
    <property type="component" value="Unassembled WGS sequence"/>
</dbReference>
<keyword evidence="4" id="KW-0735">Signal-anchor</keyword>
<evidence type="ECO:0000256" key="2">
    <source>
        <dbReference type="ARBA" id="ARBA00010271"/>
    </source>
</evidence>
<comment type="subcellular location">
    <subcellularLocation>
        <location evidence="1">Golgi apparatus membrane</location>
        <topology evidence="1">Single-pass type II membrane protein</topology>
    </subcellularLocation>
</comment>
<dbReference type="AlphaFoldDB" id="A0A392Q2S5"/>
<comment type="similarity">
    <text evidence="2">Belongs to the glycosyltransferase 47 family.</text>
</comment>